<keyword evidence="9" id="KW-1185">Reference proteome</keyword>
<evidence type="ECO:0000259" key="7">
    <source>
        <dbReference type="Pfam" id="PF17188"/>
    </source>
</evidence>
<evidence type="ECO:0000313" key="9">
    <source>
        <dbReference type="Proteomes" id="UP000198672"/>
    </source>
</evidence>
<dbReference type="Pfam" id="PF17188">
    <property type="entry name" value="MucB_RseB_C"/>
    <property type="match status" value="1"/>
</dbReference>
<keyword evidence="3" id="KW-0732">Signal</keyword>
<organism evidence="8 9">
    <name type="scientific">Allochromatium warmingii</name>
    <name type="common">Chromatium warmingii</name>
    <dbReference type="NCBI Taxonomy" id="61595"/>
    <lineage>
        <taxon>Bacteria</taxon>
        <taxon>Pseudomonadati</taxon>
        <taxon>Pseudomonadota</taxon>
        <taxon>Gammaproteobacteria</taxon>
        <taxon>Chromatiales</taxon>
        <taxon>Chromatiaceae</taxon>
        <taxon>Allochromatium</taxon>
    </lineage>
</organism>
<name>A0A1H3B4Q7_ALLWA</name>
<protein>
    <submittedName>
        <fullName evidence="8">Sigma-E factor negative regulatory protein RseB</fullName>
    </submittedName>
</protein>
<proteinExistence type="inferred from homology"/>
<comment type="subcellular location">
    <subcellularLocation>
        <location evidence="1">Periplasm</location>
    </subcellularLocation>
</comment>
<dbReference type="PIRSF" id="PIRSF005427">
    <property type="entry name" value="RseB"/>
    <property type="match status" value="1"/>
</dbReference>
<accession>A0A1H3B4Q7</accession>
<evidence type="ECO:0000256" key="2">
    <source>
        <dbReference type="ARBA" id="ARBA00008150"/>
    </source>
</evidence>
<dbReference type="GO" id="GO:0032885">
    <property type="term" value="P:regulation of polysaccharide biosynthetic process"/>
    <property type="evidence" value="ECO:0007669"/>
    <property type="project" value="TreeGrafter"/>
</dbReference>
<sequence length="345" mass="37360">MPCSLVMRPGVKLGAAALMLTLGGLLALPAWSSTPSEPLESSAAELSPAALIERMTQAVRSRNYEGTLVYLHDTHLETLSLDHRIKDGQIEERLIALSGPIRAVARGKDRVNCVLSDGRPISVEQQNGGRFLDTDGIDPDALQSYYQVAYLGRARVAGRETDVVGLIPKDDLRYGYRFHIDRETALPLKSDLIDRHQAPLEQLLFTSITLHPDATPDPAATAVVEPPHSVRTAPATTPSSHWRFEPMPLGFKLVMQHRLQQADGSVVEHFLFTDRLSSYSIYIEPASANGLDGLANSGSVHAAGRQVNGYQIIAVGEVPPATVQAAIAGVYQAVVATQPEPEKKP</sequence>
<dbReference type="EMBL" id="FNOW01000002">
    <property type="protein sequence ID" value="SDX36775.1"/>
    <property type="molecule type" value="Genomic_DNA"/>
</dbReference>
<dbReference type="PANTHER" id="PTHR38782">
    <property type="match status" value="1"/>
</dbReference>
<feature type="domain" description="MucB/RseB C-terminal" evidence="7">
    <location>
        <begin position="238"/>
        <end position="330"/>
    </location>
</feature>
<dbReference type="PANTHER" id="PTHR38782:SF1">
    <property type="entry name" value="SIGMA-E FACTOR REGULATORY PROTEIN RSEB"/>
    <property type="match status" value="1"/>
</dbReference>
<evidence type="ECO:0000256" key="3">
    <source>
        <dbReference type="ARBA" id="ARBA00022729"/>
    </source>
</evidence>
<reference evidence="9" key="1">
    <citation type="submission" date="2016-10" db="EMBL/GenBank/DDBJ databases">
        <authorList>
            <person name="Varghese N."/>
            <person name="Submissions S."/>
        </authorList>
    </citation>
    <scope>NUCLEOTIDE SEQUENCE [LARGE SCALE GENOMIC DNA]</scope>
    <source>
        <strain evidence="9">DSM 173</strain>
    </source>
</reference>
<feature type="region of interest" description="Disordered" evidence="5">
    <location>
        <begin position="219"/>
        <end position="239"/>
    </location>
</feature>
<evidence type="ECO:0000259" key="6">
    <source>
        <dbReference type="Pfam" id="PF03888"/>
    </source>
</evidence>
<dbReference type="CDD" id="cd16327">
    <property type="entry name" value="RseB"/>
    <property type="match status" value="1"/>
</dbReference>
<evidence type="ECO:0000256" key="4">
    <source>
        <dbReference type="ARBA" id="ARBA00022764"/>
    </source>
</evidence>
<dbReference type="GO" id="GO:0030288">
    <property type="term" value="C:outer membrane-bounded periplasmic space"/>
    <property type="evidence" value="ECO:0007669"/>
    <property type="project" value="TreeGrafter"/>
</dbReference>
<comment type="similarity">
    <text evidence="2">Belongs to the RseB family.</text>
</comment>
<dbReference type="STRING" id="61595.SAMN05421644_10233"/>
<dbReference type="AlphaFoldDB" id="A0A1H3B4Q7"/>
<dbReference type="InterPro" id="IPR033436">
    <property type="entry name" value="MucB/RseB_C"/>
</dbReference>
<keyword evidence="4" id="KW-0574">Periplasm</keyword>
<evidence type="ECO:0000256" key="5">
    <source>
        <dbReference type="SAM" id="MobiDB-lite"/>
    </source>
</evidence>
<dbReference type="Gene3D" id="3.30.200.100">
    <property type="entry name" value="MucB/RseB, C-terminal domain"/>
    <property type="match status" value="1"/>
</dbReference>
<dbReference type="InterPro" id="IPR033434">
    <property type="entry name" value="MucB/RseB_N"/>
</dbReference>
<dbReference type="Proteomes" id="UP000198672">
    <property type="component" value="Unassembled WGS sequence"/>
</dbReference>
<gene>
    <name evidence="8" type="ORF">SAMN05421644_10233</name>
</gene>
<feature type="domain" description="MucB/RseB N-terminal" evidence="6">
    <location>
        <begin position="48"/>
        <end position="218"/>
    </location>
</feature>
<dbReference type="InterPro" id="IPR005588">
    <property type="entry name" value="MucB_RseB"/>
</dbReference>
<evidence type="ECO:0000313" key="8">
    <source>
        <dbReference type="EMBL" id="SDX36775.1"/>
    </source>
</evidence>
<dbReference type="Gene3D" id="2.50.20.10">
    <property type="entry name" value="Lipoprotein localisation LolA/LolB/LppX"/>
    <property type="match status" value="1"/>
</dbReference>
<dbReference type="Pfam" id="PF03888">
    <property type="entry name" value="MucB_RseB"/>
    <property type="match status" value="1"/>
</dbReference>
<evidence type="ECO:0000256" key="1">
    <source>
        <dbReference type="ARBA" id="ARBA00004418"/>
    </source>
</evidence>
<dbReference type="GO" id="GO:0045152">
    <property type="term" value="F:antisigma factor binding"/>
    <property type="evidence" value="ECO:0007669"/>
    <property type="project" value="TreeGrafter"/>
</dbReference>
<dbReference type="InterPro" id="IPR038484">
    <property type="entry name" value="MucB/RseB_C_sf"/>
</dbReference>